<name>A0A0E9QQ28_ANGAN</name>
<organism evidence="2">
    <name type="scientific">Anguilla anguilla</name>
    <name type="common">European freshwater eel</name>
    <name type="synonym">Muraena anguilla</name>
    <dbReference type="NCBI Taxonomy" id="7936"/>
    <lineage>
        <taxon>Eukaryota</taxon>
        <taxon>Metazoa</taxon>
        <taxon>Chordata</taxon>
        <taxon>Craniata</taxon>
        <taxon>Vertebrata</taxon>
        <taxon>Euteleostomi</taxon>
        <taxon>Actinopterygii</taxon>
        <taxon>Neopterygii</taxon>
        <taxon>Teleostei</taxon>
        <taxon>Anguilliformes</taxon>
        <taxon>Anguillidae</taxon>
        <taxon>Anguilla</taxon>
    </lineage>
</organism>
<dbReference type="AlphaFoldDB" id="A0A0E9QQ28"/>
<evidence type="ECO:0000256" key="1">
    <source>
        <dbReference type="SAM" id="SignalP"/>
    </source>
</evidence>
<proteinExistence type="predicted"/>
<reference evidence="2" key="1">
    <citation type="submission" date="2014-11" db="EMBL/GenBank/DDBJ databases">
        <authorList>
            <person name="Amaro Gonzalez C."/>
        </authorList>
    </citation>
    <scope>NUCLEOTIDE SEQUENCE</scope>
</reference>
<evidence type="ECO:0000313" key="2">
    <source>
        <dbReference type="EMBL" id="JAH18909.1"/>
    </source>
</evidence>
<accession>A0A0E9QQ28</accession>
<protein>
    <submittedName>
        <fullName evidence="2">Uncharacterized protein</fullName>
    </submittedName>
</protein>
<dbReference type="EMBL" id="GBXM01089668">
    <property type="protein sequence ID" value="JAH18909.1"/>
    <property type="molecule type" value="Transcribed_RNA"/>
</dbReference>
<feature type="signal peptide" evidence="1">
    <location>
        <begin position="1"/>
        <end position="18"/>
    </location>
</feature>
<feature type="chain" id="PRO_5002431565" evidence="1">
    <location>
        <begin position="19"/>
        <end position="52"/>
    </location>
</feature>
<keyword evidence="1" id="KW-0732">Signal</keyword>
<reference evidence="2" key="2">
    <citation type="journal article" date="2015" name="Fish Shellfish Immunol.">
        <title>Early steps in the European eel (Anguilla anguilla)-Vibrio vulnificus interaction in the gills: Role of the RtxA13 toxin.</title>
        <authorList>
            <person name="Callol A."/>
            <person name="Pajuelo D."/>
            <person name="Ebbesson L."/>
            <person name="Teles M."/>
            <person name="MacKenzie S."/>
            <person name="Amaro C."/>
        </authorList>
    </citation>
    <scope>NUCLEOTIDE SEQUENCE</scope>
</reference>
<sequence>MTQTWVFFLLFPAHYIIKQINCSRYGYFAGGIYTLVEQLRRCQGLQAFFKAT</sequence>